<dbReference type="InterPro" id="IPR000719">
    <property type="entry name" value="Prot_kinase_dom"/>
</dbReference>
<evidence type="ECO:0000259" key="7">
    <source>
        <dbReference type="PROSITE" id="PS50011"/>
    </source>
</evidence>
<feature type="domain" description="Protein kinase" evidence="7">
    <location>
        <begin position="24"/>
        <end position="286"/>
    </location>
</feature>
<keyword evidence="2" id="KW-0808">Transferase</keyword>
<proteinExistence type="predicted"/>
<keyword evidence="5 6" id="KW-0067">ATP-binding</keyword>
<feature type="binding site" evidence="6">
    <location>
        <position position="58"/>
    </location>
    <ligand>
        <name>ATP</name>
        <dbReference type="ChEBI" id="CHEBI:30616"/>
    </ligand>
</feature>
<protein>
    <submittedName>
        <fullName evidence="9">Non-specific serine/threonine protein kinase</fullName>
    </submittedName>
</protein>
<dbReference type="InterPro" id="IPR011009">
    <property type="entry name" value="Kinase-like_dom_sf"/>
</dbReference>
<dbReference type="Gene3D" id="3.30.200.20">
    <property type="entry name" value="Phosphorylase Kinase, domain 1"/>
    <property type="match status" value="1"/>
</dbReference>
<reference evidence="9" key="1">
    <citation type="submission" date="2022-08" db="EMBL/GenBank/DDBJ databases">
        <title>Novel sulfate-reducing endosymbionts in the free-living metamonad Anaeramoeba.</title>
        <authorList>
            <person name="Jerlstrom-Hultqvist J."/>
            <person name="Cepicka I."/>
            <person name="Gallot-Lavallee L."/>
            <person name="Salas-Leiva D."/>
            <person name="Curtis B.A."/>
            <person name="Zahonova K."/>
            <person name="Pipaliya S."/>
            <person name="Dacks J."/>
            <person name="Roger A.J."/>
        </authorList>
    </citation>
    <scope>NUCLEOTIDE SEQUENCE</scope>
    <source>
        <strain evidence="9">Schooner1</strain>
    </source>
</reference>
<dbReference type="InterPro" id="IPR017441">
    <property type="entry name" value="Protein_kinase_ATP_BS"/>
</dbReference>
<dbReference type="PROSITE" id="PS00107">
    <property type="entry name" value="PROTEIN_KINASE_ATP"/>
    <property type="match status" value="1"/>
</dbReference>
<dbReference type="Pfam" id="PF00069">
    <property type="entry name" value="Pkinase"/>
    <property type="match status" value="1"/>
</dbReference>
<feature type="domain" description="AGC-kinase C-terminal" evidence="8">
    <location>
        <begin position="287"/>
        <end position="363"/>
    </location>
</feature>
<dbReference type="SMART" id="SM00220">
    <property type="entry name" value="S_TKc"/>
    <property type="match status" value="1"/>
</dbReference>
<gene>
    <name evidence="9" type="ORF">M0813_24971</name>
</gene>
<dbReference type="Gene3D" id="1.10.510.10">
    <property type="entry name" value="Transferase(Phosphotransferase) domain 1"/>
    <property type="match status" value="1"/>
</dbReference>
<evidence type="ECO:0000313" key="9">
    <source>
        <dbReference type="EMBL" id="KAJ6239747.1"/>
    </source>
</evidence>
<evidence type="ECO:0000256" key="4">
    <source>
        <dbReference type="ARBA" id="ARBA00022777"/>
    </source>
</evidence>
<evidence type="ECO:0000313" key="10">
    <source>
        <dbReference type="Proteomes" id="UP001150062"/>
    </source>
</evidence>
<dbReference type="CDD" id="cd05123">
    <property type="entry name" value="STKc_AGC"/>
    <property type="match status" value="1"/>
</dbReference>
<dbReference type="SUPFAM" id="SSF56112">
    <property type="entry name" value="Protein kinase-like (PK-like)"/>
    <property type="match status" value="1"/>
</dbReference>
<dbReference type="Proteomes" id="UP001150062">
    <property type="component" value="Unassembled WGS sequence"/>
</dbReference>
<dbReference type="InterPro" id="IPR000961">
    <property type="entry name" value="AGC-kinase_C"/>
</dbReference>
<comment type="caution">
    <text evidence="9">The sequence shown here is derived from an EMBL/GenBank/DDBJ whole genome shotgun (WGS) entry which is preliminary data.</text>
</comment>
<keyword evidence="4 9" id="KW-0418">Kinase</keyword>
<evidence type="ECO:0000256" key="1">
    <source>
        <dbReference type="ARBA" id="ARBA00022527"/>
    </source>
</evidence>
<dbReference type="PROSITE" id="PS51285">
    <property type="entry name" value="AGC_KINASE_CTER"/>
    <property type="match status" value="1"/>
</dbReference>
<accession>A0ABQ8Y6E7</accession>
<keyword evidence="3 6" id="KW-0547">Nucleotide-binding</keyword>
<name>A0ABQ8Y6E7_9EUKA</name>
<evidence type="ECO:0000256" key="6">
    <source>
        <dbReference type="PROSITE-ProRule" id="PRU10141"/>
    </source>
</evidence>
<dbReference type="GO" id="GO:0004674">
    <property type="term" value="F:protein serine/threonine kinase activity"/>
    <property type="evidence" value="ECO:0007669"/>
    <property type="project" value="UniProtKB-KW"/>
</dbReference>
<keyword evidence="10" id="KW-1185">Reference proteome</keyword>
<organism evidence="9 10">
    <name type="scientific">Anaeramoeba flamelloides</name>
    <dbReference type="NCBI Taxonomy" id="1746091"/>
    <lineage>
        <taxon>Eukaryota</taxon>
        <taxon>Metamonada</taxon>
        <taxon>Anaeramoebidae</taxon>
        <taxon>Anaeramoeba</taxon>
    </lineage>
</organism>
<evidence type="ECO:0000259" key="8">
    <source>
        <dbReference type="PROSITE" id="PS51285"/>
    </source>
</evidence>
<evidence type="ECO:0000256" key="5">
    <source>
        <dbReference type="ARBA" id="ARBA00022840"/>
    </source>
</evidence>
<evidence type="ECO:0000256" key="2">
    <source>
        <dbReference type="ARBA" id="ARBA00022679"/>
    </source>
</evidence>
<keyword evidence="1 9" id="KW-0723">Serine/threonine-protein kinase</keyword>
<dbReference type="InterPro" id="IPR045270">
    <property type="entry name" value="STKc_AGC"/>
</dbReference>
<sequence length="368" mass="43242">MGNKINRVVRIKQVTKKQYTQDKFKKLKEIGKGSFGKVYLVEEKESGKIFAMKVLVKKEMIKRKQIKNIRTEHELLEKIKCPFIVDFHSSFQNKEKIFFVMEYLSGGDLYDRLNIDQTFTEERVLLYAASIILALQTIHEYGAIYRDLKPENILIDDDGYLKLIDFGLSKILKSKNKRKTKYQKCKTCCGTLEYIAPEVILGEKYGTEADYWSLGIILYEMLHGMPPFYSDNKNEMYEKIINDEPKISSSVSSEMQNLIRQLLNKNPEKRLGSHSRSQNIRDHPIFTKLDWQLMLEKQYQPEFIPKSNELYNSQFNSEQSFQEKSKSLYNTQKNDKTVLLDQSNLLKYKGFSSTRKDTQVLQNIITYK</sequence>
<evidence type="ECO:0000256" key="3">
    <source>
        <dbReference type="ARBA" id="ARBA00022741"/>
    </source>
</evidence>
<dbReference type="PANTHER" id="PTHR24351">
    <property type="entry name" value="RIBOSOMAL PROTEIN S6 KINASE"/>
    <property type="match status" value="1"/>
</dbReference>
<dbReference type="PROSITE" id="PS50011">
    <property type="entry name" value="PROTEIN_KINASE_DOM"/>
    <property type="match status" value="1"/>
</dbReference>
<dbReference type="EMBL" id="JAOAOG010000218">
    <property type="protein sequence ID" value="KAJ6239747.1"/>
    <property type="molecule type" value="Genomic_DNA"/>
</dbReference>